<proteinExistence type="predicted"/>
<protein>
    <recommendedName>
        <fullName evidence="1">Metallo-beta-lactamase domain-containing protein</fullName>
    </recommendedName>
</protein>
<dbReference type="PANTHER" id="PTHR30619">
    <property type="entry name" value="DNA INTERNALIZATION/COMPETENCE PROTEIN COMEC/REC2"/>
    <property type="match status" value="1"/>
</dbReference>
<dbReference type="InterPro" id="IPR052159">
    <property type="entry name" value="Competence_DNA_uptake"/>
</dbReference>
<dbReference type="CDD" id="cd07731">
    <property type="entry name" value="ComA-like_MBL-fold"/>
    <property type="match status" value="1"/>
</dbReference>
<organism evidence="2 3">
    <name type="scientific">Candidatus Nealsonbacteria bacterium RBG_13_42_11</name>
    <dbReference type="NCBI Taxonomy" id="1801663"/>
    <lineage>
        <taxon>Bacteria</taxon>
        <taxon>Candidatus Nealsoniibacteriota</taxon>
    </lineage>
</organism>
<sequence>MLAQNKKFVFGILATLFLLNVFVWLAVFNLKPSQVLEVNFFDVGQGDAIFIETPQKQQILIDAGPGPRILEKLAEEMPFWDRTIDLIILTHPETDHMAGFLEVLKKYQVENILWTGVLKDTAEFEEWQKLISEEKEKEGAEIKIARAGLKIIFSGKDAAENYGFIEILHPLENLEGQKMKNVNSSSIVARLVFGENSFLFTGDILKSDEKKILAEGSNIDSDVLKVSHHGSKSSTDEGFVEKVSPKSAVISVGKDNQYGHPHQEVLETLNKYGIDILRTDLLGDVKIISDGKQYEISNI</sequence>
<evidence type="ECO:0000313" key="3">
    <source>
        <dbReference type="Proteomes" id="UP000176755"/>
    </source>
</evidence>
<dbReference type="AlphaFoldDB" id="A0A1G2DZF0"/>
<dbReference type="InterPro" id="IPR035681">
    <property type="entry name" value="ComA-like_MBL"/>
</dbReference>
<reference evidence="2 3" key="1">
    <citation type="journal article" date="2016" name="Nat. Commun.">
        <title>Thousands of microbial genomes shed light on interconnected biogeochemical processes in an aquifer system.</title>
        <authorList>
            <person name="Anantharaman K."/>
            <person name="Brown C.T."/>
            <person name="Hug L.A."/>
            <person name="Sharon I."/>
            <person name="Castelle C.J."/>
            <person name="Probst A.J."/>
            <person name="Thomas B.C."/>
            <person name="Singh A."/>
            <person name="Wilkins M.J."/>
            <person name="Karaoz U."/>
            <person name="Brodie E.L."/>
            <person name="Williams K.H."/>
            <person name="Hubbard S.S."/>
            <person name="Banfield J.F."/>
        </authorList>
    </citation>
    <scope>NUCLEOTIDE SEQUENCE [LARGE SCALE GENOMIC DNA]</scope>
</reference>
<comment type="caution">
    <text evidence="2">The sequence shown here is derived from an EMBL/GenBank/DDBJ whole genome shotgun (WGS) entry which is preliminary data.</text>
</comment>
<dbReference type="SMART" id="SM00849">
    <property type="entry name" value="Lactamase_B"/>
    <property type="match status" value="1"/>
</dbReference>
<dbReference type="InterPro" id="IPR036866">
    <property type="entry name" value="RibonucZ/Hydroxyglut_hydro"/>
</dbReference>
<dbReference type="EMBL" id="MHLY01000007">
    <property type="protein sequence ID" value="OGZ18762.1"/>
    <property type="molecule type" value="Genomic_DNA"/>
</dbReference>
<accession>A0A1G2DZF0</accession>
<dbReference type="PANTHER" id="PTHR30619:SF1">
    <property type="entry name" value="RECOMBINATION PROTEIN 2"/>
    <property type="match status" value="1"/>
</dbReference>
<name>A0A1G2DZF0_9BACT</name>
<gene>
    <name evidence="2" type="ORF">A2175_00545</name>
</gene>
<dbReference type="Pfam" id="PF00753">
    <property type="entry name" value="Lactamase_B"/>
    <property type="match status" value="1"/>
</dbReference>
<dbReference type="Proteomes" id="UP000176755">
    <property type="component" value="Unassembled WGS sequence"/>
</dbReference>
<feature type="domain" description="Metallo-beta-lactamase" evidence="1">
    <location>
        <begin position="45"/>
        <end position="254"/>
    </location>
</feature>
<dbReference type="SUPFAM" id="SSF56281">
    <property type="entry name" value="Metallo-hydrolase/oxidoreductase"/>
    <property type="match status" value="1"/>
</dbReference>
<dbReference type="STRING" id="1801663.A2175_00545"/>
<evidence type="ECO:0000259" key="1">
    <source>
        <dbReference type="SMART" id="SM00849"/>
    </source>
</evidence>
<dbReference type="InterPro" id="IPR001279">
    <property type="entry name" value="Metallo-B-lactamas"/>
</dbReference>
<dbReference type="Gene3D" id="3.60.15.10">
    <property type="entry name" value="Ribonuclease Z/Hydroxyacylglutathione hydrolase-like"/>
    <property type="match status" value="1"/>
</dbReference>
<evidence type="ECO:0000313" key="2">
    <source>
        <dbReference type="EMBL" id="OGZ18762.1"/>
    </source>
</evidence>